<evidence type="ECO:0000256" key="2">
    <source>
        <dbReference type="ARBA" id="ARBA00022771"/>
    </source>
</evidence>
<dbReference type="InterPro" id="IPR018957">
    <property type="entry name" value="Znf_C3HC4_RING-type"/>
</dbReference>
<keyword evidence="8" id="KW-1185">Reference proteome</keyword>
<feature type="compositionally biased region" description="Acidic residues" evidence="5">
    <location>
        <begin position="537"/>
        <end position="546"/>
    </location>
</feature>
<dbReference type="InterPro" id="IPR047126">
    <property type="entry name" value="RNF141-like"/>
</dbReference>
<dbReference type="EMBL" id="ML122261">
    <property type="protein sequence ID" value="RPD61548.1"/>
    <property type="molecule type" value="Genomic_DNA"/>
</dbReference>
<sequence length="669" mass="73179">MSSPAGTLGPAPTANATVNTRKRVLTDSEDTEERDSKRVRSQDDQIELGKRKDTKGKDKEKKKKRKKRRKVPVIQANSSDAETPAPVHNAKSSRVRSRSILSAGPSTNNTAPQMKVEEPEARPPSAGPSRVAAAPQPKDESIGITVPQGSMEDKDRATEDNAVAYASAAPVARAPSVPIVKDEASNTTILSCAVKGKARATSADAETSSTQVQITELQGQISVKNKLVTDHEGLVSTLQQSLSCQICLDLMHRPFALSPCGHSACHQCLVNWFKAPPADVPANQVLPVWLRKKTCPHCRAVVKDRPIEIWAIKEMVANLVKSGLAQGFYSPAEEAANDAINVDPWTGIFRPERGDGPYAHGAPVAHLMGQHDDEDGVYRCIDCFHEIMDGVCSDCGRVYPGHDPDLEFGSDYDDDDSVHDPWRDEAQAVWAGDNQLAFFDIMPHPFFPLQHLNPFQDDDSVDWDAGGDTEIESDGEAAQGNWRRRLPEVAHIDELDNEEGADEDGYESSFIDDGDAGPVRRNSGSPARGDREATIELSDDEDEDEVQFIGRRRGPARGRGPIIIESDEEEDVDVGGGGAGHDFGHGSDEEHNHRLMSDREHTEYGSDEEDLAGEVAAREYALYGDDGSVPRRDYAAHPYGDEFVDDDDGMSYRGSEYSDEEDLAHPYAY</sequence>
<dbReference type="PANTHER" id="PTHR12109">
    <property type="entry name" value="RING FINGER PROTEIN 141-RELATED"/>
    <property type="match status" value="1"/>
</dbReference>
<feature type="region of interest" description="Disordered" evidence="5">
    <location>
        <begin position="1"/>
        <end position="156"/>
    </location>
</feature>
<feature type="compositionally biased region" description="Basic residues" evidence="5">
    <location>
        <begin position="60"/>
        <end position="71"/>
    </location>
</feature>
<dbReference type="SMART" id="SM00184">
    <property type="entry name" value="RING"/>
    <property type="match status" value="1"/>
</dbReference>
<evidence type="ECO:0000256" key="5">
    <source>
        <dbReference type="SAM" id="MobiDB-lite"/>
    </source>
</evidence>
<dbReference type="InterPro" id="IPR001841">
    <property type="entry name" value="Znf_RING"/>
</dbReference>
<feature type="region of interest" description="Disordered" evidence="5">
    <location>
        <begin position="625"/>
        <end position="669"/>
    </location>
</feature>
<feature type="region of interest" description="Disordered" evidence="5">
    <location>
        <begin position="494"/>
        <end position="546"/>
    </location>
</feature>
<feature type="compositionally biased region" description="Acidic residues" evidence="5">
    <location>
        <begin position="495"/>
        <end position="515"/>
    </location>
</feature>
<evidence type="ECO:0000313" key="7">
    <source>
        <dbReference type="EMBL" id="RPD61548.1"/>
    </source>
</evidence>
<reference evidence="7" key="1">
    <citation type="journal article" date="2018" name="Genome Biol. Evol.">
        <title>Genomics and development of Lentinus tigrinus, a white-rot wood-decaying mushroom with dimorphic fruiting bodies.</title>
        <authorList>
            <person name="Wu B."/>
            <person name="Xu Z."/>
            <person name="Knudson A."/>
            <person name="Carlson A."/>
            <person name="Chen N."/>
            <person name="Kovaka S."/>
            <person name="LaButti K."/>
            <person name="Lipzen A."/>
            <person name="Pennachio C."/>
            <person name="Riley R."/>
            <person name="Schakwitz W."/>
            <person name="Umezawa K."/>
            <person name="Ohm R.A."/>
            <person name="Grigoriev I.V."/>
            <person name="Nagy L.G."/>
            <person name="Gibbons J."/>
            <person name="Hibbett D."/>
        </authorList>
    </citation>
    <scope>NUCLEOTIDE SEQUENCE [LARGE SCALE GENOMIC DNA]</scope>
    <source>
        <strain evidence="7">ALCF2SS1-6</strain>
    </source>
</reference>
<dbReference type="STRING" id="1328759.A0A5C2SE58"/>
<protein>
    <recommendedName>
        <fullName evidence="6">RING-type domain-containing protein</fullName>
    </recommendedName>
</protein>
<dbReference type="OrthoDB" id="6105938at2759"/>
<evidence type="ECO:0000259" key="6">
    <source>
        <dbReference type="PROSITE" id="PS50089"/>
    </source>
</evidence>
<dbReference type="GO" id="GO:0008270">
    <property type="term" value="F:zinc ion binding"/>
    <property type="evidence" value="ECO:0007669"/>
    <property type="project" value="UniProtKB-KW"/>
</dbReference>
<organism evidence="7 8">
    <name type="scientific">Lentinus tigrinus ALCF2SS1-6</name>
    <dbReference type="NCBI Taxonomy" id="1328759"/>
    <lineage>
        <taxon>Eukaryota</taxon>
        <taxon>Fungi</taxon>
        <taxon>Dikarya</taxon>
        <taxon>Basidiomycota</taxon>
        <taxon>Agaricomycotina</taxon>
        <taxon>Agaricomycetes</taxon>
        <taxon>Polyporales</taxon>
        <taxon>Polyporaceae</taxon>
        <taxon>Lentinus</taxon>
    </lineage>
</organism>
<feature type="domain" description="RING-type" evidence="6">
    <location>
        <begin position="244"/>
        <end position="299"/>
    </location>
</feature>
<dbReference type="Gene3D" id="3.30.40.10">
    <property type="entry name" value="Zinc/RING finger domain, C3HC4 (zinc finger)"/>
    <property type="match status" value="1"/>
</dbReference>
<dbReference type="SUPFAM" id="SSF57850">
    <property type="entry name" value="RING/U-box"/>
    <property type="match status" value="1"/>
</dbReference>
<dbReference type="PROSITE" id="PS50089">
    <property type="entry name" value="ZF_RING_2"/>
    <property type="match status" value="1"/>
</dbReference>
<name>A0A5C2SE58_9APHY</name>
<gene>
    <name evidence="7" type="ORF">L227DRAFT_574049</name>
</gene>
<dbReference type="Proteomes" id="UP000313359">
    <property type="component" value="Unassembled WGS sequence"/>
</dbReference>
<keyword evidence="1" id="KW-0479">Metal-binding</keyword>
<feature type="compositionally biased region" description="Basic and acidic residues" evidence="5">
    <location>
        <begin position="582"/>
        <end position="604"/>
    </location>
</feature>
<evidence type="ECO:0000256" key="4">
    <source>
        <dbReference type="PROSITE-ProRule" id="PRU00175"/>
    </source>
</evidence>
<dbReference type="Pfam" id="PF00097">
    <property type="entry name" value="zf-C3HC4"/>
    <property type="match status" value="1"/>
</dbReference>
<dbReference type="InterPro" id="IPR013083">
    <property type="entry name" value="Znf_RING/FYVE/PHD"/>
</dbReference>
<evidence type="ECO:0000256" key="1">
    <source>
        <dbReference type="ARBA" id="ARBA00022723"/>
    </source>
</evidence>
<feature type="region of interest" description="Disordered" evidence="5">
    <location>
        <begin position="570"/>
        <end position="608"/>
    </location>
</feature>
<evidence type="ECO:0000256" key="3">
    <source>
        <dbReference type="ARBA" id="ARBA00022833"/>
    </source>
</evidence>
<proteinExistence type="predicted"/>
<dbReference type="AlphaFoldDB" id="A0A5C2SE58"/>
<feature type="compositionally biased region" description="Basic and acidic residues" evidence="5">
    <location>
        <begin position="34"/>
        <end position="59"/>
    </location>
</feature>
<evidence type="ECO:0000313" key="8">
    <source>
        <dbReference type="Proteomes" id="UP000313359"/>
    </source>
</evidence>
<keyword evidence="3" id="KW-0862">Zinc</keyword>
<accession>A0A5C2SE58</accession>
<keyword evidence="2 4" id="KW-0863">Zinc-finger</keyword>